<dbReference type="Proteomes" id="UP000070080">
    <property type="component" value="Unassembled WGS sequence"/>
</dbReference>
<dbReference type="Gene3D" id="3.40.50.1000">
    <property type="entry name" value="HAD superfamily/HAD-like"/>
    <property type="match status" value="1"/>
</dbReference>
<dbReference type="Gene3D" id="3.30.1240.10">
    <property type="match status" value="1"/>
</dbReference>
<dbReference type="Pfam" id="PF08282">
    <property type="entry name" value="Hydrolase_3"/>
    <property type="match status" value="1"/>
</dbReference>
<dbReference type="EMBL" id="LSCV01000001">
    <property type="protein sequence ID" value="KXB42696.1"/>
    <property type="molecule type" value="Genomic_DNA"/>
</dbReference>
<dbReference type="OrthoDB" id="9810101at2"/>
<dbReference type="AlphaFoldDB" id="A0A133YHN0"/>
<gene>
    <name evidence="1" type="ORF">HMPREF1872_00032</name>
</gene>
<dbReference type="NCBIfam" id="TIGR01484">
    <property type="entry name" value="HAD-SF-IIB"/>
    <property type="match status" value="1"/>
</dbReference>
<name>A0A133YHN0_9FIRM</name>
<dbReference type="STRING" id="1497955.HMPREF1872_00032"/>
<keyword evidence="2" id="KW-1185">Reference proteome</keyword>
<comment type="caution">
    <text evidence="1">The sequence shown here is derived from an EMBL/GenBank/DDBJ whole genome shotgun (WGS) entry which is preliminary data.</text>
</comment>
<dbReference type="SFLD" id="SFLDG01140">
    <property type="entry name" value="C2.B:_Phosphomannomutase_and_P"/>
    <property type="match status" value="1"/>
</dbReference>
<dbReference type="InterPro" id="IPR036412">
    <property type="entry name" value="HAD-like_sf"/>
</dbReference>
<protein>
    <submittedName>
        <fullName evidence="1">Cof-like hydrolase</fullName>
    </submittedName>
</protein>
<dbReference type="InterPro" id="IPR006379">
    <property type="entry name" value="HAD-SF_hydro_IIB"/>
</dbReference>
<dbReference type="InterPro" id="IPR023214">
    <property type="entry name" value="HAD_sf"/>
</dbReference>
<keyword evidence="1" id="KW-0378">Hydrolase</keyword>
<dbReference type="PANTHER" id="PTHR10000">
    <property type="entry name" value="PHOSPHOSERINE PHOSPHATASE"/>
    <property type="match status" value="1"/>
</dbReference>
<sequence length="265" mass="29172">MGENMSEIKAAFFDIDGTLIEKGTHYYAESTKEALQSLQAKGIKTVVCTGRHPDEIAKEGMLNGLSFDGYVYLNGQLGFMDGKKIIENAIDPQDLSKLEMFCKNEPASCILLEEKDYTCNFVDEAMVAGQSYIGASVPKIQLFYDIARRKILQAIVFVDAAQEKRLMQELTKSKSLRWHQTGIDIIAKNSGKERAMQQVCAHLNISSDNCIAFGDGNNDMGMLKTAKIGVAMAGAPEIVKEAADLVTSSPREDGIFNALRKLEII</sequence>
<dbReference type="InterPro" id="IPR000150">
    <property type="entry name" value="Cof"/>
</dbReference>
<dbReference type="GO" id="GO:0016791">
    <property type="term" value="F:phosphatase activity"/>
    <property type="evidence" value="ECO:0007669"/>
    <property type="project" value="TreeGrafter"/>
</dbReference>
<evidence type="ECO:0000313" key="1">
    <source>
        <dbReference type="EMBL" id="KXB42696.1"/>
    </source>
</evidence>
<dbReference type="PANTHER" id="PTHR10000:SF25">
    <property type="entry name" value="PHOSPHATASE YKRA-RELATED"/>
    <property type="match status" value="1"/>
</dbReference>
<reference evidence="2" key="1">
    <citation type="submission" date="2016-01" db="EMBL/GenBank/DDBJ databases">
        <authorList>
            <person name="Mitreva M."/>
            <person name="Pepin K.H."/>
            <person name="Mihindukulasuriya K.A."/>
            <person name="Fulton R."/>
            <person name="Fronick C."/>
            <person name="O'Laughlin M."/>
            <person name="Miner T."/>
            <person name="Herter B."/>
            <person name="Rosa B.A."/>
            <person name="Cordes M."/>
            <person name="Tomlinson C."/>
            <person name="Wollam A."/>
            <person name="Palsikar V.B."/>
            <person name="Mardis E.R."/>
            <person name="Wilson R.K."/>
        </authorList>
    </citation>
    <scope>NUCLEOTIDE SEQUENCE [LARGE SCALE GENOMIC DNA]</scope>
    <source>
        <strain evidence="2">KA00274</strain>
    </source>
</reference>
<dbReference type="PROSITE" id="PS01229">
    <property type="entry name" value="COF_2"/>
    <property type="match status" value="1"/>
</dbReference>
<evidence type="ECO:0000313" key="2">
    <source>
        <dbReference type="Proteomes" id="UP000070080"/>
    </source>
</evidence>
<accession>A0A133YHN0</accession>
<organism evidence="1 2">
    <name type="scientific">Amygdalobacter nucleatus</name>
    <dbReference type="NCBI Taxonomy" id="3029274"/>
    <lineage>
        <taxon>Bacteria</taxon>
        <taxon>Bacillati</taxon>
        <taxon>Bacillota</taxon>
        <taxon>Clostridia</taxon>
        <taxon>Eubacteriales</taxon>
        <taxon>Oscillospiraceae</taxon>
        <taxon>Amygdalobacter</taxon>
    </lineage>
</organism>
<dbReference type="NCBIfam" id="TIGR00099">
    <property type="entry name" value="Cof-subfamily"/>
    <property type="match status" value="1"/>
</dbReference>
<dbReference type="GO" id="GO:0000287">
    <property type="term" value="F:magnesium ion binding"/>
    <property type="evidence" value="ECO:0007669"/>
    <property type="project" value="TreeGrafter"/>
</dbReference>
<proteinExistence type="predicted"/>
<dbReference type="SUPFAM" id="SSF56784">
    <property type="entry name" value="HAD-like"/>
    <property type="match status" value="1"/>
</dbReference>
<dbReference type="GO" id="GO:0005829">
    <property type="term" value="C:cytosol"/>
    <property type="evidence" value="ECO:0007669"/>
    <property type="project" value="TreeGrafter"/>
</dbReference>
<dbReference type="SFLD" id="SFLDS00003">
    <property type="entry name" value="Haloacid_Dehalogenase"/>
    <property type="match status" value="1"/>
</dbReference>